<accession>A0A0A8ZI30</accession>
<dbReference type="AlphaFoldDB" id="A0A0A8ZI30"/>
<reference evidence="1" key="1">
    <citation type="submission" date="2014-09" db="EMBL/GenBank/DDBJ databases">
        <authorList>
            <person name="Magalhaes I.L.F."/>
            <person name="Oliveira U."/>
            <person name="Santos F.R."/>
            <person name="Vidigal T.H.D.A."/>
            <person name="Brescovit A.D."/>
            <person name="Santos A.J."/>
        </authorList>
    </citation>
    <scope>NUCLEOTIDE SEQUENCE</scope>
    <source>
        <tissue evidence="1">Shoot tissue taken approximately 20 cm above the soil surface</tissue>
    </source>
</reference>
<protein>
    <submittedName>
        <fullName evidence="1">Uncharacterized protein</fullName>
    </submittedName>
</protein>
<organism evidence="1">
    <name type="scientific">Arundo donax</name>
    <name type="common">Giant reed</name>
    <name type="synonym">Donax arundinaceus</name>
    <dbReference type="NCBI Taxonomy" id="35708"/>
    <lineage>
        <taxon>Eukaryota</taxon>
        <taxon>Viridiplantae</taxon>
        <taxon>Streptophyta</taxon>
        <taxon>Embryophyta</taxon>
        <taxon>Tracheophyta</taxon>
        <taxon>Spermatophyta</taxon>
        <taxon>Magnoliopsida</taxon>
        <taxon>Liliopsida</taxon>
        <taxon>Poales</taxon>
        <taxon>Poaceae</taxon>
        <taxon>PACMAD clade</taxon>
        <taxon>Arundinoideae</taxon>
        <taxon>Arundineae</taxon>
        <taxon>Arundo</taxon>
    </lineage>
</organism>
<dbReference type="EMBL" id="GBRH01259429">
    <property type="protein sequence ID" value="JAD38466.1"/>
    <property type="molecule type" value="Transcribed_RNA"/>
</dbReference>
<name>A0A0A8ZI30_ARUDO</name>
<reference evidence="1" key="2">
    <citation type="journal article" date="2015" name="Data Brief">
        <title>Shoot transcriptome of the giant reed, Arundo donax.</title>
        <authorList>
            <person name="Barrero R.A."/>
            <person name="Guerrero F.D."/>
            <person name="Moolhuijzen P."/>
            <person name="Goolsby J.A."/>
            <person name="Tidwell J."/>
            <person name="Bellgard S.E."/>
            <person name="Bellgard M.I."/>
        </authorList>
    </citation>
    <scope>NUCLEOTIDE SEQUENCE</scope>
    <source>
        <tissue evidence="1">Shoot tissue taken approximately 20 cm above the soil surface</tissue>
    </source>
</reference>
<proteinExistence type="predicted"/>
<evidence type="ECO:0000313" key="1">
    <source>
        <dbReference type="EMBL" id="JAD38466.1"/>
    </source>
</evidence>
<sequence length="17" mass="2008">MDSFEIGGRERKNKGKR</sequence>